<keyword evidence="2" id="KW-1185">Reference proteome</keyword>
<evidence type="ECO:0000313" key="1">
    <source>
        <dbReference type="EMBL" id="ABM73419.1"/>
    </source>
</evidence>
<accession>A2I305</accession>
<dbReference type="EMBL" id="EF057797">
    <property type="protein sequence ID" value="ABM73419.1"/>
    <property type="molecule type" value="Genomic_DNA"/>
</dbReference>
<dbReference type="Proteomes" id="UP000008090">
    <property type="component" value="Segment"/>
</dbReference>
<dbReference type="GeneID" id="5076249"/>
<protein>
    <submittedName>
        <fullName evidence="1">Uncharacterized protein</fullName>
    </submittedName>
</protein>
<reference evidence="1 2" key="1">
    <citation type="journal article" date="2009" name="Appl. Environ. Microbiol.">
        <title>Characterization of a new plasmid-like prophage in a pandemic Vibrio parahaemolyticus O3:K6 strain.</title>
        <authorList>
            <person name="Lan S.F."/>
            <person name="Huang C.H."/>
            <person name="Chang C.H."/>
            <person name="Liao W.C."/>
            <person name="Lin I.H."/>
            <person name="Jian W.N."/>
            <person name="Wu Y.G."/>
            <person name="Chen S.Y."/>
            <person name="Wong H.C."/>
        </authorList>
    </citation>
    <scope>NUCLEOTIDE SEQUENCE [LARGE SCALE GENOMIC DNA]</scope>
</reference>
<organism evidence="1 2">
    <name type="scientific">Vibrio phage VP882</name>
    <dbReference type="NCBI Taxonomy" id="2913982"/>
    <lineage>
        <taxon>Viruses</taxon>
        <taxon>Duplodnaviria</taxon>
        <taxon>Heunggongvirae</taxon>
        <taxon>Uroviricota</taxon>
        <taxon>Caudoviricetes</taxon>
        <taxon>Hapunavirus</taxon>
        <taxon>Hapunavirus VP882</taxon>
    </lineage>
</organism>
<evidence type="ECO:0000313" key="2">
    <source>
        <dbReference type="Proteomes" id="UP000008090"/>
    </source>
</evidence>
<sequence>MCDFCSEHIDSLDALQSSLEKGTAIIELLDTALSAGIEVSPRVVSCALSAAHQHLQVSEKINRSLQIGCGSKEVLRLVD</sequence>
<dbReference type="KEGG" id="vg:5076249"/>
<proteinExistence type="predicted"/>
<dbReference type="RefSeq" id="YP_001039866.1">
    <property type="nucleotide sequence ID" value="NC_009016.1"/>
</dbReference>
<dbReference type="SMR" id="A2I305"/>
<name>A2I305_9CAUD</name>